<feature type="region of interest" description="Disordered" evidence="1">
    <location>
        <begin position="145"/>
        <end position="205"/>
    </location>
</feature>
<keyword evidence="3" id="KW-1185">Reference proteome</keyword>
<feature type="region of interest" description="Disordered" evidence="1">
    <location>
        <begin position="226"/>
        <end position="249"/>
    </location>
</feature>
<evidence type="ECO:0000256" key="1">
    <source>
        <dbReference type="SAM" id="MobiDB-lite"/>
    </source>
</evidence>
<dbReference type="EMBL" id="CP093345">
    <property type="protein sequence ID" value="WOG93905.1"/>
    <property type="molecule type" value="Genomic_DNA"/>
</dbReference>
<accession>A0AAF0WPX5</accession>
<feature type="compositionally biased region" description="Basic residues" evidence="1">
    <location>
        <begin position="168"/>
        <end position="185"/>
    </location>
</feature>
<evidence type="ECO:0000313" key="3">
    <source>
        <dbReference type="Proteomes" id="UP000077755"/>
    </source>
</evidence>
<organism evidence="2 3">
    <name type="scientific">Daucus carota subsp. sativus</name>
    <name type="common">Carrot</name>
    <dbReference type="NCBI Taxonomy" id="79200"/>
    <lineage>
        <taxon>Eukaryota</taxon>
        <taxon>Viridiplantae</taxon>
        <taxon>Streptophyta</taxon>
        <taxon>Embryophyta</taxon>
        <taxon>Tracheophyta</taxon>
        <taxon>Spermatophyta</taxon>
        <taxon>Magnoliopsida</taxon>
        <taxon>eudicotyledons</taxon>
        <taxon>Gunneridae</taxon>
        <taxon>Pentapetalae</taxon>
        <taxon>asterids</taxon>
        <taxon>campanulids</taxon>
        <taxon>Apiales</taxon>
        <taxon>Apiaceae</taxon>
        <taxon>Apioideae</taxon>
        <taxon>Scandiceae</taxon>
        <taxon>Daucinae</taxon>
        <taxon>Daucus</taxon>
        <taxon>Daucus sect. Daucus</taxon>
    </lineage>
</organism>
<name>A0AAF0WPX5_DAUCS</name>
<dbReference type="PANTHER" id="PTHR32010">
    <property type="entry name" value="PHOTOSYSTEM II STABILITY/ASSEMBLY FACTOR HCF136, CHLOROPLASTIC"/>
    <property type="match status" value="1"/>
</dbReference>
<protein>
    <submittedName>
        <fullName evidence="2">Uncharacterized protein</fullName>
    </submittedName>
</protein>
<sequence>MSLSTSNSNTSKSNLSSSFVFWSDPFSLSPSPSFSLSIPISLPTICKIICNYFAGRHNMHCTLPRTSTSKSEEEGRKSNFQSRKFVEKENINSSPKNQISQKGIFQLILRCAVYLLTPEPDGQCKLVALPLGYVYHVNQLGSTTQSTAVDCPQPKNGDTGNKEETYKKRNSGKKKKKKGKRKKKLGREIGKTGSENVPEFGASRTVDRNDINDRVIPLASATKLADLSPEKSGNENCSQGTSARDYQNTSCTKETGVSKSLTPSLVPNCSRDHHISEFGNEIQTAGVQAMPCGVSSYPDEFSERPVLCSPSPCSNCQKPNSGSRSTLCDEKNDDIKLSTSPEHCLTPCEEKNDNIKLSPSPDCVVREECPGNSFNHTVANDIQDLKKNSCRQPCHSEIPEKRVKKIKRGTQNIGVCNVSSFRNLPRHGLRETVHSVWQKVQNREGCKHNRDLENVNVGCSQFYNESKKSSTHEKHLNAVCCVLKSDSALKKQTNSKLLAKTKRKNNLRSKLEFNNHYRNGCVEVGGNSDMCKSSNMQHDELFAIPKHMNGETRPDIESTSHSKVKFGELGSTSRRVGSTRMRRPESLQAGINEAEPLESCYASTSNLINHTHDSGTRYSLTSSSSLNIPERLENFSDIQLNTHVELRDIKADENSFAPSYHSKDFGSGPVWPKWEPTRNAGFEDLNVHGSLSMVKIDEASGETRNQKNIIQDDLVADLCSSLCAESSGSAYSQTDVKSPPLKNVVQVEDYGNRNVSIVKEYGKSANCFTPGSSNQQILTPDKTSSKLCSAVIDSYRAQVASEAILLATGIPIAEFEKFLHSASPVICTSLTTVNCQKCSHNIFHAFLCEHEVPNISLGKLWQWYEKHGNYGLEVKVDCENSCRLGIDSRTFRAYFVPYLSAIQLFTKSKDLRCGSGIPAASATEKAEMVKSSEISNISHLLSLLVPQPRESESLLAPEAQLCFKPSSGSFIEDVSVSPADSGRSDELEILFEYFESDQPQRRRPLYDMINELVRGNASSRGKVLGDGAILNSVSICDLHPESWYSVAWYPIYRIPEGNFRAAFLTYHSLGHLVQRQTVSDSACMDASVVSPVVGLQSYNTQGECWFQQRHSKDVVNSDPARILKERLRTLEQTASLMARAVIAKGNETTVNRQPDYEFFLSRQSC</sequence>
<proteinExistence type="predicted"/>
<reference evidence="2" key="2">
    <citation type="submission" date="2022-03" db="EMBL/GenBank/DDBJ databases">
        <title>Draft title - Genomic analysis of global carrot germplasm unveils the trajectory of domestication and the origin of high carotenoid orange carrot.</title>
        <authorList>
            <person name="Iorizzo M."/>
            <person name="Ellison S."/>
            <person name="Senalik D."/>
            <person name="Macko-Podgorni A."/>
            <person name="Grzebelus D."/>
            <person name="Bostan H."/>
            <person name="Rolling W."/>
            <person name="Curaba J."/>
            <person name="Simon P."/>
        </authorList>
    </citation>
    <scope>NUCLEOTIDE SEQUENCE</scope>
    <source>
        <tissue evidence="2">Leaf</tissue>
    </source>
</reference>
<dbReference type="AlphaFoldDB" id="A0AAF0WPX5"/>
<dbReference type="Proteomes" id="UP000077755">
    <property type="component" value="Chromosome 3"/>
</dbReference>
<dbReference type="PANTHER" id="PTHR32010:SF18">
    <property type="entry name" value="DUF789 FAMILY PROTEIN"/>
    <property type="match status" value="1"/>
</dbReference>
<evidence type="ECO:0000313" key="2">
    <source>
        <dbReference type="EMBL" id="WOG93905.1"/>
    </source>
</evidence>
<dbReference type="InterPro" id="IPR008507">
    <property type="entry name" value="DUF789"/>
</dbReference>
<feature type="compositionally biased region" description="Polar residues" evidence="1">
    <location>
        <begin position="234"/>
        <end position="249"/>
    </location>
</feature>
<gene>
    <name evidence="2" type="ORF">DCAR_0313193</name>
</gene>
<dbReference type="Pfam" id="PF05623">
    <property type="entry name" value="DUF789"/>
    <property type="match status" value="1"/>
</dbReference>
<reference evidence="2" key="1">
    <citation type="journal article" date="2016" name="Nat. Genet.">
        <title>A high-quality carrot genome assembly provides new insights into carotenoid accumulation and asterid genome evolution.</title>
        <authorList>
            <person name="Iorizzo M."/>
            <person name="Ellison S."/>
            <person name="Senalik D."/>
            <person name="Zeng P."/>
            <person name="Satapoomin P."/>
            <person name="Huang J."/>
            <person name="Bowman M."/>
            <person name="Iovene M."/>
            <person name="Sanseverino W."/>
            <person name="Cavagnaro P."/>
            <person name="Yildiz M."/>
            <person name="Macko-Podgorni A."/>
            <person name="Moranska E."/>
            <person name="Grzebelus E."/>
            <person name="Grzebelus D."/>
            <person name="Ashrafi H."/>
            <person name="Zheng Z."/>
            <person name="Cheng S."/>
            <person name="Spooner D."/>
            <person name="Van Deynze A."/>
            <person name="Simon P."/>
        </authorList>
    </citation>
    <scope>NUCLEOTIDE SEQUENCE</scope>
    <source>
        <tissue evidence="2">Leaf</tissue>
    </source>
</reference>